<evidence type="ECO:0000313" key="3">
    <source>
        <dbReference type="Proteomes" id="UP000474024"/>
    </source>
</evidence>
<dbReference type="Pfam" id="PF19639">
    <property type="entry name" value="DUF6142"/>
    <property type="match status" value="1"/>
</dbReference>
<dbReference type="AlphaFoldDB" id="A0A6L5YRD4"/>
<organism evidence="2 3">
    <name type="scientific">Roseburia porci</name>
    <dbReference type="NCBI Taxonomy" id="2605790"/>
    <lineage>
        <taxon>Bacteria</taxon>
        <taxon>Bacillati</taxon>
        <taxon>Bacillota</taxon>
        <taxon>Clostridia</taxon>
        <taxon>Lachnospirales</taxon>
        <taxon>Lachnospiraceae</taxon>
        <taxon>Roseburia</taxon>
    </lineage>
</organism>
<evidence type="ECO:0000313" key="2">
    <source>
        <dbReference type="EMBL" id="MST74466.1"/>
    </source>
</evidence>
<dbReference type="Proteomes" id="UP000474024">
    <property type="component" value="Unassembled WGS sequence"/>
</dbReference>
<reference evidence="2 3" key="1">
    <citation type="submission" date="2019-08" db="EMBL/GenBank/DDBJ databases">
        <title>In-depth cultivation of the pig gut microbiome towards novel bacterial diversity and tailored functional studies.</title>
        <authorList>
            <person name="Wylensek D."/>
            <person name="Hitch T.C.A."/>
            <person name="Clavel T."/>
        </authorList>
    </citation>
    <scope>NUCLEOTIDE SEQUENCE [LARGE SCALE GENOMIC DNA]</scope>
    <source>
        <strain evidence="2 3">MUC/MUC-530-WT-4D</strain>
    </source>
</reference>
<keyword evidence="1" id="KW-0812">Transmembrane</keyword>
<keyword evidence="3" id="KW-1185">Reference proteome</keyword>
<proteinExistence type="predicted"/>
<feature type="transmembrane region" description="Helical" evidence="1">
    <location>
        <begin position="88"/>
        <end position="109"/>
    </location>
</feature>
<dbReference type="EMBL" id="VUNI01000006">
    <property type="protein sequence ID" value="MST74466.1"/>
    <property type="molecule type" value="Genomic_DNA"/>
</dbReference>
<name>A0A6L5YRD4_9FIRM</name>
<dbReference type="InterPro" id="IPR046140">
    <property type="entry name" value="DUF6142"/>
</dbReference>
<comment type="caution">
    <text evidence="2">The sequence shown here is derived from an EMBL/GenBank/DDBJ whole genome shotgun (WGS) entry which is preliminary data.</text>
</comment>
<accession>A0A6L5YRD4</accession>
<sequence length="110" mass="11995">MAFGKRKRNRFKFTEKKHSKKGILATALGVGLIAVYITFVILAFRQNGGLSMYYGSAGVLAMFGGILDLVLAIQSLREENSFPLFPRLALFVAVLSAAGWFGTYAMGILV</sequence>
<gene>
    <name evidence="2" type="ORF">FYJ75_05365</name>
</gene>
<keyword evidence="1" id="KW-1133">Transmembrane helix</keyword>
<dbReference type="RefSeq" id="WP_154429431.1">
    <property type="nucleotide sequence ID" value="NZ_VUNI01000006.1"/>
</dbReference>
<evidence type="ECO:0000256" key="1">
    <source>
        <dbReference type="SAM" id="Phobius"/>
    </source>
</evidence>
<keyword evidence="1" id="KW-0472">Membrane</keyword>
<feature type="transmembrane region" description="Helical" evidence="1">
    <location>
        <begin position="21"/>
        <end position="44"/>
    </location>
</feature>
<protein>
    <submittedName>
        <fullName evidence="2">Uncharacterized protein</fullName>
    </submittedName>
</protein>
<feature type="transmembrane region" description="Helical" evidence="1">
    <location>
        <begin position="50"/>
        <end position="76"/>
    </location>
</feature>